<comment type="subunit">
    <text evidence="6">Monomer.</text>
</comment>
<dbReference type="HAMAP" id="MF_01974">
    <property type="entry name" value="MetAP_1"/>
    <property type="match status" value="1"/>
</dbReference>
<sequence>MERYKIHLKGRSEIQGIKKAGKLVIDTLNLVESFIRPGITTDDINTLVHDFTIKNGAKPAPLNYKGFPKSVCVSVNEVICHGIPGKRRLLDGDIVNVDVTSILNGYFADANKTFFVGTPGKDAKRVVSVSRECLKYGIEMVRPGNTIGDIGWAIQTYAEGEKCSVVREFVGHGVGLDFHEPPQVPHYGKKRDGITLVPGMVFTIEPMINLGKKDMRILSDEWTAITADNSLSAQFEQTVLVTESGVESLTPYDLNYPI</sequence>
<comment type="function">
    <text evidence="1 6">Removes the N-terminal methionine from nascent proteins. The N-terminal methionine is often cleaved when the second residue in the primary sequence is small and uncharged (Met-Ala-, Cys, Gly, Pro, Ser, Thr, or Val). Requires deformylation of the N(alpha)-formylated initiator methionine before it can be hydrolyzed.</text>
</comment>
<dbReference type="Proteomes" id="UP000663720">
    <property type="component" value="Chromosome"/>
</dbReference>
<dbReference type="InterPro" id="IPR036005">
    <property type="entry name" value="Creatinase/aminopeptidase-like"/>
</dbReference>
<dbReference type="InterPro" id="IPR000994">
    <property type="entry name" value="Pept_M24"/>
</dbReference>
<evidence type="ECO:0000313" key="9">
    <source>
        <dbReference type="EMBL" id="QTA78017.1"/>
    </source>
</evidence>
<dbReference type="GO" id="GO:0070006">
    <property type="term" value="F:metalloaminopeptidase activity"/>
    <property type="evidence" value="ECO:0007669"/>
    <property type="project" value="UniProtKB-UniRule"/>
</dbReference>
<evidence type="ECO:0000256" key="3">
    <source>
        <dbReference type="ARBA" id="ARBA00022670"/>
    </source>
</evidence>
<dbReference type="Gene3D" id="3.90.230.10">
    <property type="entry name" value="Creatinase/methionine aminopeptidase superfamily"/>
    <property type="match status" value="1"/>
</dbReference>
<proteinExistence type="inferred from homology"/>
<keyword evidence="3 6" id="KW-0645">Protease</keyword>
<feature type="binding site" evidence="6">
    <location>
        <position position="205"/>
    </location>
    <ligand>
        <name>a divalent metal cation</name>
        <dbReference type="ChEBI" id="CHEBI:60240"/>
        <label>2</label>
        <note>catalytic</note>
    </ligand>
</feature>
<dbReference type="GO" id="GO:0046872">
    <property type="term" value="F:metal ion binding"/>
    <property type="evidence" value="ECO:0007669"/>
    <property type="project" value="UniProtKB-UniRule"/>
</dbReference>
<dbReference type="SUPFAM" id="SSF55920">
    <property type="entry name" value="Creatinase/aminopeptidase"/>
    <property type="match status" value="1"/>
</dbReference>
<evidence type="ECO:0000313" key="10">
    <source>
        <dbReference type="Proteomes" id="UP000663720"/>
    </source>
</evidence>
<protein>
    <recommendedName>
        <fullName evidence="6 7">Methionine aminopeptidase</fullName>
        <shortName evidence="6">MAP</shortName>
        <shortName evidence="6">MetAP</shortName>
        <ecNumber evidence="6 7">3.4.11.18</ecNumber>
    </recommendedName>
    <alternativeName>
        <fullName evidence="6">Peptidase M</fullName>
    </alternativeName>
</protein>
<gene>
    <name evidence="6 9" type="primary">map</name>
    <name evidence="9" type="ORF">dnl_02250</name>
</gene>
<dbReference type="PANTHER" id="PTHR43330:SF8">
    <property type="entry name" value="METHIONINE AMINOPEPTIDASE 1D, MITOCHONDRIAL"/>
    <property type="match status" value="1"/>
</dbReference>
<evidence type="ECO:0000259" key="8">
    <source>
        <dbReference type="Pfam" id="PF00557"/>
    </source>
</evidence>
<dbReference type="AlphaFoldDB" id="A0A975B3B3"/>
<evidence type="ECO:0000256" key="5">
    <source>
        <dbReference type="ARBA" id="ARBA00022801"/>
    </source>
</evidence>
<dbReference type="Pfam" id="PF00557">
    <property type="entry name" value="Peptidase_M24"/>
    <property type="match status" value="1"/>
</dbReference>
<dbReference type="GO" id="GO:0004239">
    <property type="term" value="F:initiator methionyl aminopeptidase activity"/>
    <property type="evidence" value="ECO:0007669"/>
    <property type="project" value="UniProtKB-UniRule"/>
</dbReference>
<dbReference type="GO" id="GO:0006508">
    <property type="term" value="P:proteolysis"/>
    <property type="evidence" value="ECO:0007669"/>
    <property type="project" value="UniProtKB-KW"/>
</dbReference>
<dbReference type="KEGG" id="dli:dnl_02250"/>
<accession>A0A975B3B3</accession>
<dbReference type="CDD" id="cd01086">
    <property type="entry name" value="MetAP1"/>
    <property type="match status" value="1"/>
</dbReference>
<evidence type="ECO:0000256" key="6">
    <source>
        <dbReference type="HAMAP-Rule" id="MF_01974"/>
    </source>
</evidence>
<organism evidence="9 10">
    <name type="scientific">Desulfonema limicola</name>
    <dbReference type="NCBI Taxonomy" id="45656"/>
    <lineage>
        <taxon>Bacteria</taxon>
        <taxon>Pseudomonadati</taxon>
        <taxon>Thermodesulfobacteriota</taxon>
        <taxon>Desulfobacteria</taxon>
        <taxon>Desulfobacterales</taxon>
        <taxon>Desulfococcaceae</taxon>
        <taxon>Desulfonema</taxon>
    </lineage>
</organism>
<evidence type="ECO:0000256" key="4">
    <source>
        <dbReference type="ARBA" id="ARBA00022723"/>
    </source>
</evidence>
<keyword evidence="5 6" id="KW-0378">Hydrolase</keyword>
<feature type="binding site" evidence="6">
    <location>
        <position position="109"/>
    </location>
    <ligand>
        <name>a divalent metal cation</name>
        <dbReference type="ChEBI" id="CHEBI:60240"/>
        <label>1</label>
    </ligand>
</feature>
<feature type="binding site" evidence="6">
    <location>
        <position position="109"/>
    </location>
    <ligand>
        <name>a divalent metal cation</name>
        <dbReference type="ChEBI" id="CHEBI:60240"/>
        <label>2</label>
        <note>catalytic</note>
    </ligand>
</feature>
<feature type="binding site" evidence="6">
    <location>
        <position position="179"/>
    </location>
    <ligand>
        <name>substrate</name>
    </ligand>
</feature>
<comment type="similarity">
    <text evidence="6">Belongs to the peptidase M24A family. Methionine aminopeptidase type 1 subfamily.</text>
</comment>
<dbReference type="PRINTS" id="PR00599">
    <property type="entry name" value="MAPEPTIDASE"/>
</dbReference>
<comment type="catalytic activity">
    <reaction evidence="6 7">
        <text>Release of N-terminal amino acids, preferentially methionine, from peptides and arylamides.</text>
        <dbReference type="EC" id="3.4.11.18"/>
    </reaction>
</comment>
<feature type="binding site" evidence="6">
    <location>
        <position position="81"/>
    </location>
    <ligand>
        <name>substrate</name>
    </ligand>
</feature>
<keyword evidence="10" id="KW-1185">Reference proteome</keyword>
<reference evidence="9" key="1">
    <citation type="journal article" date="2021" name="Microb. Physiol.">
        <title>Proteogenomic Insights into the Physiology of Marine, Sulfate-Reducing, Filamentous Desulfonema limicola and Desulfonema magnum.</title>
        <authorList>
            <person name="Schnaars V."/>
            <person name="Wohlbrand L."/>
            <person name="Scheve S."/>
            <person name="Hinrichs C."/>
            <person name="Reinhardt R."/>
            <person name="Rabus R."/>
        </authorList>
    </citation>
    <scope>NUCLEOTIDE SEQUENCE</scope>
    <source>
        <strain evidence="9">5ac10</strain>
    </source>
</reference>
<feature type="binding site" evidence="6">
    <location>
        <position position="236"/>
    </location>
    <ligand>
        <name>a divalent metal cation</name>
        <dbReference type="ChEBI" id="CHEBI:60240"/>
        <label>2</label>
        <note>catalytic</note>
    </ligand>
</feature>
<feature type="binding site" evidence="6">
    <location>
        <position position="98"/>
    </location>
    <ligand>
        <name>a divalent metal cation</name>
        <dbReference type="ChEBI" id="CHEBI:60240"/>
        <label>1</label>
    </ligand>
</feature>
<dbReference type="PANTHER" id="PTHR43330">
    <property type="entry name" value="METHIONINE AMINOPEPTIDASE"/>
    <property type="match status" value="1"/>
</dbReference>
<dbReference type="InterPro" id="IPR001714">
    <property type="entry name" value="Pept_M24_MAP"/>
</dbReference>
<keyword evidence="4 6" id="KW-0479">Metal-binding</keyword>
<evidence type="ECO:0000256" key="7">
    <source>
        <dbReference type="RuleBase" id="RU003653"/>
    </source>
</evidence>
<dbReference type="InterPro" id="IPR002467">
    <property type="entry name" value="Pept_M24A_MAP1"/>
</dbReference>
<feature type="domain" description="Peptidase M24" evidence="8">
    <location>
        <begin position="16"/>
        <end position="243"/>
    </location>
</feature>
<dbReference type="EC" id="3.4.11.18" evidence="6 7"/>
<evidence type="ECO:0000256" key="2">
    <source>
        <dbReference type="ARBA" id="ARBA00022438"/>
    </source>
</evidence>
<dbReference type="PROSITE" id="PS00680">
    <property type="entry name" value="MAP_1"/>
    <property type="match status" value="1"/>
</dbReference>
<dbReference type="NCBIfam" id="TIGR00500">
    <property type="entry name" value="met_pdase_I"/>
    <property type="match status" value="1"/>
</dbReference>
<comment type="cofactor">
    <cofactor evidence="6">
        <name>Co(2+)</name>
        <dbReference type="ChEBI" id="CHEBI:48828"/>
    </cofactor>
    <cofactor evidence="6">
        <name>Zn(2+)</name>
        <dbReference type="ChEBI" id="CHEBI:29105"/>
    </cofactor>
    <cofactor evidence="6">
        <name>Mn(2+)</name>
        <dbReference type="ChEBI" id="CHEBI:29035"/>
    </cofactor>
    <cofactor evidence="6">
        <name>Fe(2+)</name>
        <dbReference type="ChEBI" id="CHEBI:29033"/>
    </cofactor>
    <text evidence="6">Binds 2 divalent metal cations per subunit. Has a high-affinity and a low affinity metal-binding site. The true nature of the physiological cofactor is under debate. The enzyme is active with cobalt, zinc, manganese or divalent iron ions. Most likely, methionine aminopeptidases function as mononuclear Fe(2+)-metalloproteases under physiological conditions, and the catalytically relevant metal-binding site has been assigned to the histidine-containing high-affinity site.</text>
</comment>
<keyword evidence="2 6" id="KW-0031">Aminopeptidase</keyword>
<name>A0A975B3B3_9BACT</name>
<feature type="binding site" evidence="6">
    <location>
        <position position="172"/>
    </location>
    <ligand>
        <name>a divalent metal cation</name>
        <dbReference type="ChEBI" id="CHEBI:60240"/>
        <label>2</label>
        <note>catalytic</note>
    </ligand>
</feature>
<evidence type="ECO:0000256" key="1">
    <source>
        <dbReference type="ARBA" id="ARBA00002521"/>
    </source>
</evidence>
<dbReference type="EMBL" id="CP061799">
    <property type="protein sequence ID" value="QTA78017.1"/>
    <property type="molecule type" value="Genomic_DNA"/>
</dbReference>
<feature type="binding site" evidence="6">
    <location>
        <position position="236"/>
    </location>
    <ligand>
        <name>a divalent metal cation</name>
        <dbReference type="ChEBI" id="CHEBI:60240"/>
        <label>1</label>
    </ligand>
</feature>